<sequence>MESEAVLNLFDSCWFEVNILKTNSSPHISITSYNESLDYEIKEEEEEEEEPKLPLIRTSHTRSMSDQLSMITTSFNHDSLSPDSVLLLHPKLQIILSGKEATDSESDEVLCPKKNKKISSNGTRKRRESKSLSDLEFEELKGFMDLGFVFSEEDKDSSLASIIPGLQRLGKKEEEKEEDDDCDEISVPRPYLSEAWEVQECDRRKKENPLVNWKMPAINNETDMKESLRWSWDKFCYGAHGRSEYFCFLDVRNELDDSFQQSRQSIDIGINLLIQHQNQSRL</sequence>
<reference evidence="1 2" key="1">
    <citation type="submission" date="2018-09" db="EMBL/GenBank/DDBJ databases">
        <title>A high-quality reference genome of wild soybean provides a powerful tool to mine soybean genomes.</title>
        <authorList>
            <person name="Xie M."/>
            <person name="Chung C.Y.L."/>
            <person name="Li M.-W."/>
            <person name="Wong F.-L."/>
            <person name="Chan T.-F."/>
            <person name="Lam H.-M."/>
        </authorList>
    </citation>
    <scope>NUCLEOTIDE SEQUENCE [LARGE SCALE GENOMIC DNA]</scope>
    <source>
        <strain evidence="2">cv. W05</strain>
        <tissue evidence="1">Hypocotyl of etiolated seedlings</tissue>
    </source>
</reference>
<organism evidence="1 2">
    <name type="scientific">Glycine soja</name>
    <name type="common">Wild soybean</name>
    <dbReference type="NCBI Taxonomy" id="3848"/>
    <lineage>
        <taxon>Eukaryota</taxon>
        <taxon>Viridiplantae</taxon>
        <taxon>Streptophyta</taxon>
        <taxon>Embryophyta</taxon>
        <taxon>Tracheophyta</taxon>
        <taxon>Spermatophyta</taxon>
        <taxon>Magnoliopsida</taxon>
        <taxon>eudicotyledons</taxon>
        <taxon>Gunneridae</taxon>
        <taxon>Pentapetalae</taxon>
        <taxon>rosids</taxon>
        <taxon>fabids</taxon>
        <taxon>Fabales</taxon>
        <taxon>Fabaceae</taxon>
        <taxon>Papilionoideae</taxon>
        <taxon>50 kb inversion clade</taxon>
        <taxon>NPAAA clade</taxon>
        <taxon>indigoferoid/millettioid clade</taxon>
        <taxon>Phaseoleae</taxon>
        <taxon>Glycine</taxon>
        <taxon>Glycine subgen. Soja</taxon>
    </lineage>
</organism>
<dbReference type="PANTHER" id="PTHR33785:SF12">
    <property type="entry name" value="DUF1685 FAMILY PROTEIN"/>
    <property type="match status" value="1"/>
</dbReference>
<dbReference type="EMBL" id="QZWG01000005">
    <property type="protein sequence ID" value="RZC12707.1"/>
    <property type="molecule type" value="Genomic_DNA"/>
</dbReference>
<evidence type="ECO:0000313" key="1">
    <source>
        <dbReference type="EMBL" id="RZC12707.1"/>
    </source>
</evidence>
<dbReference type="Pfam" id="PF07939">
    <property type="entry name" value="DUF1685"/>
    <property type="match status" value="1"/>
</dbReference>
<proteinExistence type="predicted"/>
<evidence type="ECO:0000313" key="2">
    <source>
        <dbReference type="Proteomes" id="UP000289340"/>
    </source>
</evidence>
<comment type="caution">
    <text evidence="1">The sequence shown here is derived from an EMBL/GenBank/DDBJ whole genome shotgun (WGS) entry which is preliminary data.</text>
</comment>
<dbReference type="InterPro" id="IPR012881">
    <property type="entry name" value="DUF1685"/>
</dbReference>
<accession>A0A445KP52</accession>
<dbReference type="AlphaFoldDB" id="A0A445KP52"/>
<keyword evidence="2" id="KW-1185">Reference proteome</keyword>
<gene>
    <name evidence="1" type="ORF">D0Y65_012456</name>
</gene>
<name>A0A445KP52_GLYSO</name>
<protein>
    <submittedName>
        <fullName evidence="1">Uncharacterized protein</fullName>
    </submittedName>
</protein>
<dbReference type="Proteomes" id="UP000289340">
    <property type="component" value="Chromosome 5"/>
</dbReference>
<dbReference type="PANTHER" id="PTHR33785">
    <property type="entry name" value="OS06G0550800 PROTEIN"/>
    <property type="match status" value="1"/>
</dbReference>